<dbReference type="OrthoDB" id="435275at2759"/>
<protein>
    <recommendedName>
        <fullName evidence="6">Enhancer of polycomb-like protein</fullName>
    </recommendedName>
</protein>
<comment type="caution">
    <text evidence="9">The sequence shown here is derived from an EMBL/GenBank/DDBJ whole genome shotgun (WGS) entry which is preliminary data.</text>
</comment>
<evidence type="ECO:0000256" key="6">
    <source>
        <dbReference type="RuleBase" id="RU361124"/>
    </source>
</evidence>
<evidence type="ECO:0000256" key="3">
    <source>
        <dbReference type="ARBA" id="ARBA00023015"/>
    </source>
</evidence>
<dbReference type="GO" id="GO:0006357">
    <property type="term" value="P:regulation of transcription by RNA polymerase II"/>
    <property type="evidence" value="ECO:0007669"/>
    <property type="project" value="InterPro"/>
</dbReference>
<dbReference type="GO" id="GO:0035267">
    <property type="term" value="C:NuA4 histone acetyltransferase complex"/>
    <property type="evidence" value="ECO:0007669"/>
    <property type="project" value="InterPro"/>
</dbReference>
<dbReference type="EMBL" id="BEGY01000052">
    <property type="protein sequence ID" value="GAX80451.1"/>
    <property type="molecule type" value="Genomic_DNA"/>
</dbReference>
<proteinExistence type="inferred from homology"/>
<evidence type="ECO:0000256" key="4">
    <source>
        <dbReference type="ARBA" id="ARBA00023163"/>
    </source>
</evidence>
<evidence type="ECO:0000256" key="1">
    <source>
        <dbReference type="ARBA" id="ARBA00004123"/>
    </source>
</evidence>
<keyword evidence="3 6" id="KW-0805">Transcription regulation</keyword>
<dbReference type="GO" id="GO:0005634">
    <property type="term" value="C:nucleus"/>
    <property type="evidence" value="ECO:0007669"/>
    <property type="project" value="UniProtKB-SubCell"/>
</dbReference>
<sequence>MSSRANFRPKPVDIARSLSIVRDISELDHADQVVGHSEGAAPNAQPAGASVDPQDPPILTPPAPTKKKPKPKEIPVPDVKVVPMYTREYLPLYQVPDTYIRGRGGTGWVKEEHVEYDLDNEDEDWLAAYNARASASTAVNGASSSSSSTGCLQQALGCGVYTSLSSPSSLLSDAKFEKLLWKLDIACAMANERAMAAAGASDKSTHASAASTSHLSKEEAMALIRRTVGGREQVLVDVYQYWLSKRKRYSRPLLRRLQVPTSLLDVNPLNTFRVREKTNRPLTRRRRENSVDCLEKMRLLRENLLGGLEMGELVILRERKKREAMHLDVGLQRFQLSMHHGDPQLQRSYQEAASQLLQESMTRNAQCELRQRAIVDALEAADQEVAAAAHGAAGGSAAGLIESPFRQLILRKRKRKQMLDALSVNRVHKDVISKLPPPPQQPPDQELLFVMRPDPDRLPASAVSPLLQSDPSLLPPAKRRECWRVCRGGRLQLVRVDPLTMQPAYQDHGEGDSDGDNCSSPNTAAGSQHNSHHVLSSSLVSAGIGGAVTCTASKVQQQQQHRLKGHPGGAGRRSGVGDVTNWWSHNLHTGTSSNSSSSTSTLWADRFDMSHVPYLVDTDALVLQRHVQLQKRYADRVTLGALSEATGNCSVGPLGAISTASLVTASQHAAVNAHTELQQWLATKMAADVAALGRRKLQLVVVDLEESTVEGAAARGSGSGEGTDQQGVGSRGKESDAGAASASGVVSTDGSKQDKQAPNSGSNGPSAGVDNSCNIDQVTVHSSMMNGVLGGNESNSANTFGLLSNKADVVDPHYTLGSGGAELPMTKAVLKADPQQTVPMEH</sequence>
<dbReference type="InterPro" id="IPR019542">
    <property type="entry name" value="Enhancer_polycomb-like_N"/>
</dbReference>
<dbReference type="AlphaFoldDB" id="A0A250XBI7"/>
<organism evidence="9 10">
    <name type="scientific">Chlamydomonas eustigma</name>
    <dbReference type="NCBI Taxonomy" id="1157962"/>
    <lineage>
        <taxon>Eukaryota</taxon>
        <taxon>Viridiplantae</taxon>
        <taxon>Chlorophyta</taxon>
        <taxon>core chlorophytes</taxon>
        <taxon>Chlorophyceae</taxon>
        <taxon>CS clade</taxon>
        <taxon>Chlamydomonadales</taxon>
        <taxon>Chlamydomonadaceae</taxon>
        <taxon>Chlamydomonas</taxon>
    </lineage>
</organism>
<feature type="compositionally biased region" description="Polar residues" evidence="7">
    <location>
        <begin position="756"/>
        <end position="773"/>
    </location>
</feature>
<feature type="region of interest" description="Disordered" evidence="7">
    <location>
        <begin position="710"/>
        <end position="773"/>
    </location>
</feature>
<dbReference type="Pfam" id="PF10513">
    <property type="entry name" value="EPL1"/>
    <property type="match status" value="1"/>
</dbReference>
<feature type="domain" description="Enhancer of polycomb-like N-terminal" evidence="8">
    <location>
        <begin position="40"/>
        <end position="138"/>
    </location>
</feature>
<evidence type="ECO:0000313" key="10">
    <source>
        <dbReference type="Proteomes" id="UP000232323"/>
    </source>
</evidence>
<feature type="compositionally biased region" description="Polar residues" evidence="7">
    <location>
        <begin position="516"/>
        <end position="529"/>
    </location>
</feature>
<feature type="region of interest" description="Disordered" evidence="7">
    <location>
        <begin position="503"/>
        <end position="532"/>
    </location>
</feature>
<keyword evidence="10" id="KW-1185">Reference proteome</keyword>
<keyword evidence="5 6" id="KW-0539">Nucleus</keyword>
<gene>
    <name evidence="9" type="ORF">CEUSTIGMA_g7890.t1</name>
</gene>
<reference evidence="9 10" key="1">
    <citation type="submission" date="2017-08" db="EMBL/GenBank/DDBJ databases">
        <title>Acidophilic green algal genome provides insights into adaptation to an acidic environment.</title>
        <authorList>
            <person name="Hirooka S."/>
            <person name="Hirose Y."/>
            <person name="Kanesaki Y."/>
            <person name="Higuchi S."/>
            <person name="Fujiwara T."/>
            <person name="Onuma R."/>
            <person name="Era A."/>
            <person name="Ohbayashi R."/>
            <person name="Uzuka A."/>
            <person name="Nozaki H."/>
            <person name="Yoshikawa H."/>
            <person name="Miyagishima S.Y."/>
        </authorList>
    </citation>
    <scope>NUCLEOTIDE SEQUENCE [LARGE SCALE GENOMIC DNA]</scope>
    <source>
        <strain evidence="9 10">NIES-2499</strain>
    </source>
</reference>
<comment type="subcellular location">
    <subcellularLocation>
        <location evidence="1 6">Nucleus</location>
    </subcellularLocation>
</comment>
<name>A0A250XBI7_9CHLO</name>
<dbReference type="Proteomes" id="UP000232323">
    <property type="component" value="Unassembled WGS sequence"/>
</dbReference>
<dbReference type="InterPro" id="IPR024943">
    <property type="entry name" value="Enhancer_polycomb"/>
</dbReference>
<evidence type="ECO:0000256" key="2">
    <source>
        <dbReference type="ARBA" id="ARBA00008035"/>
    </source>
</evidence>
<evidence type="ECO:0000313" key="9">
    <source>
        <dbReference type="EMBL" id="GAX80451.1"/>
    </source>
</evidence>
<dbReference type="PANTHER" id="PTHR14898">
    <property type="entry name" value="ENHANCER OF POLYCOMB"/>
    <property type="match status" value="1"/>
</dbReference>
<dbReference type="STRING" id="1157962.A0A250XBI7"/>
<comment type="similarity">
    <text evidence="2 6">Belongs to the enhancer of polycomb family.</text>
</comment>
<feature type="region of interest" description="Disordered" evidence="7">
    <location>
        <begin position="30"/>
        <end position="75"/>
    </location>
</feature>
<keyword evidence="4 6" id="KW-0804">Transcription</keyword>
<feature type="region of interest" description="Disordered" evidence="7">
    <location>
        <begin position="558"/>
        <end position="577"/>
    </location>
</feature>
<evidence type="ECO:0000256" key="5">
    <source>
        <dbReference type="ARBA" id="ARBA00023242"/>
    </source>
</evidence>
<accession>A0A250XBI7</accession>
<feature type="compositionally biased region" description="Low complexity" evidence="7">
    <location>
        <begin position="737"/>
        <end position="750"/>
    </location>
</feature>
<evidence type="ECO:0000256" key="7">
    <source>
        <dbReference type="SAM" id="MobiDB-lite"/>
    </source>
</evidence>
<feature type="compositionally biased region" description="Pro residues" evidence="7">
    <location>
        <begin position="54"/>
        <end position="64"/>
    </location>
</feature>
<evidence type="ECO:0000259" key="8">
    <source>
        <dbReference type="Pfam" id="PF10513"/>
    </source>
</evidence>